<sequence>MRRLLLAVLAMCSLLTIGQTEAQARVKRHCPTRALALKTDRLVVFKVRVKHLDAWVEYVSCWRSTGVHHAVTGRLCRRI</sequence>
<gene>
    <name evidence="2" type="ORF">FSW04_24605</name>
</gene>
<dbReference type="RefSeq" id="WP_146923088.1">
    <property type="nucleotide sequence ID" value="NZ_CP042430.1"/>
</dbReference>
<dbReference type="KEGG" id="bsol:FSW04_24605"/>
<organism evidence="2 3">
    <name type="scientific">Baekduia soli</name>
    <dbReference type="NCBI Taxonomy" id="496014"/>
    <lineage>
        <taxon>Bacteria</taxon>
        <taxon>Bacillati</taxon>
        <taxon>Actinomycetota</taxon>
        <taxon>Thermoleophilia</taxon>
        <taxon>Solirubrobacterales</taxon>
        <taxon>Baekduiaceae</taxon>
        <taxon>Baekduia</taxon>
    </lineage>
</organism>
<dbReference type="EMBL" id="CP042430">
    <property type="protein sequence ID" value="QEC50450.1"/>
    <property type="molecule type" value="Genomic_DNA"/>
</dbReference>
<dbReference type="Proteomes" id="UP000321805">
    <property type="component" value="Chromosome"/>
</dbReference>
<evidence type="ECO:0000256" key="1">
    <source>
        <dbReference type="SAM" id="SignalP"/>
    </source>
</evidence>
<evidence type="ECO:0000313" key="2">
    <source>
        <dbReference type="EMBL" id="QEC50450.1"/>
    </source>
</evidence>
<feature type="signal peptide" evidence="1">
    <location>
        <begin position="1"/>
        <end position="22"/>
    </location>
</feature>
<dbReference type="AlphaFoldDB" id="A0A5B8UBN1"/>
<evidence type="ECO:0000313" key="3">
    <source>
        <dbReference type="Proteomes" id="UP000321805"/>
    </source>
</evidence>
<reference evidence="2 3" key="1">
    <citation type="journal article" date="2018" name="J. Microbiol.">
        <title>Baekduia soli gen. nov., sp. nov., a novel bacterium isolated from the soil of Baekdu Mountain and proposal of a novel family name, Baekduiaceae fam. nov.</title>
        <authorList>
            <person name="An D.S."/>
            <person name="Siddiqi M.Z."/>
            <person name="Kim K.H."/>
            <person name="Yu H.S."/>
            <person name="Im W.T."/>
        </authorList>
    </citation>
    <scope>NUCLEOTIDE SEQUENCE [LARGE SCALE GENOMIC DNA]</scope>
    <source>
        <strain evidence="2 3">BR7-21</strain>
    </source>
</reference>
<protein>
    <submittedName>
        <fullName evidence="2">Uncharacterized protein</fullName>
    </submittedName>
</protein>
<keyword evidence="3" id="KW-1185">Reference proteome</keyword>
<name>A0A5B8UBN1_9ACTN</name>
<keyword evidence="1" id="KW-0732">Signal</keyword>
<feature type="chain" id="PRO_5039172895" evidence="1">
    <location>
        <begin position="23"/>
        <end position="79"/>
    </location>
</feature>
<accession>A0A5B8UBN1</accession>
<proteinExistence type="predicted"/>